<dbReference type="GO" id="GO:0008483">
    <property type="term" value="F:transaminase activity"/>
    <property type="evidence" value="ECO:0007669"/>
    <property type="project" value="TreeGrafter"/>
</dbReference>
<evidence type="ECO:0000256" key="2">
    <source>
        <dbReference type="PIRSR" id="PIRSR000390-2"/>
    </source>
</evidence>
<dbReference type="PANTHER" id="PTHR30244">
    <property type="entry name" value="TRANSAMINASE"/>
    <property type="match status" value="1"/>
</dbReference>
<dbReference type="Proteomes" id="UP000178991">
    <property type="component" value="Unassembled WGS sequence"/>
</dbReference>
<keyword evidence="2 3" id="KW-0663">Pyridoxal phosphate</keyword>
<evidence type="ECO:0000313" key="4">
    <source>
        <dbReference type="EMBL" id="OGZ62658.1"/>
    </source>
</evidence>
<dbReference type="InterPro" id="IPR015422">
    <property type="entry name" value="PyrdxlP-dep_Trfase_small"/>
</dbReference>
<dbReference type="InterPro" id="IPR015424">
    <property type="entry name" value="PyrdxlP-dep_Trfase"/>
</dbReference>
<evidence type="ECO:0000256" key="3">
    <source>
        <dbReference type="RuleBase" id="RU004508"/>
    </source>
</evidence>
<feature type="modified residue" description="N6-(pyridoxal phosphate)lysine" evidence="2">
    <location>
        <position position="185"/>
    </location>
</feature>
<dbReference type="GO" id="GO:0000271">
    <property type="term" value="P:polysaccharide biosynthetic process"/>
    <property type="evidence" value="ECO:0007669"/>
    <property type="project" value="TreeGrafter"/>
</dbReference>
<dbReference type="InterPro" id="IPR015421">
    <property type="entry name" value="PyrdxlP-dep_Trfase_major"/>
</dbReference>
<dbReference type="EMBL" id="MHOL01000016">
    <property type="protein sequence ID" value="OGZ62658.1"/>
    <property type="molecule type" value="Genomic_DNA"/>
</dbReference>
<dbReference type="SUPFAM" id="SSF53383">
    <property type="entry name" value="PLP-dependent transferases"/>
    <property type="match status" value="1"/>
</dbReference>
<dbReference type="Pfam" id="PF01041">
    <property type="entry name" value="DegT_DnrJ_EryC1"/>
    <property type="match status" value="1"/>
</dbReference>
<accession>A0A1G2HL72</accession>
<comment type="caution">
    <text evidence="4">The sequence shown here is derived from an EMBL/GenBank/DDBJ whole genome shotgun (WGS) entry which is preliminary data.</text>
</comment>
<dbReference type="GO" id="GO:0030170">
    <property type="term" value="F:pyridoxal phosphate binding"/>
    <property type="evidence" value="ECO:0007669"/>
    <property type="project" value="TreeGrafter"/>
</dbReference>
<proteinExistence type="inferred from homology"/>
<evidence type="ECO:0000256" key="1">
    <source>
        <dbReference type="PIRSR" id="PIRSR000390-1"/>
    </source>
</evidence>
<dbReference type="PANTHER" id="PTHR30244:SF34">
    <property type="entry name" value="DTDP-4-AMINO-4,6-DIDEOXYGALACTOSE TRANSAMINASE"/>
    <property type="match status" value="1"/>
</dbReference>
<gene>
    <name evidence="4" type="ORF">A2639_00630</name>
</gene>
<reference evidence="4 5" key="1">
    <citation type="journal article" date="2016" name="Nat. Commun.">
        <title>Thousands of microbial genomes shed light on interconnected biogeochemical processes in an aquifer system.</title>
        <authorList>
            <person name="Anantharaman K."/>
            <person name="Brown C.T."/>
            <person name="Hug L.A."/>
            <person name="Sharon I."/>
            <person name="Castelle C.J."/>
            <person name="Probst A.J."/>
            <person name="Thomas B.C."/>
            <person name="Singh A."/>
            <person name="Wilkins M.J."/>
            <person name="Karaoz U."/>
            <person name="Brodie E.L."/>
            <person name="Williams K.H."/>
            <person name="Hubbard S.S."/>
            <person name="Banfield J.F."/>
        </authorList>
    </citation>
    <scope>NUCLEOTIDE SEQUENCE [LARGE SCALE GENOMIC DNA]</scope>
</reference>
<evidence type="ECO:0008006" key="6">
    <source>
        <dbReference type="Google" id="ProtNLM"/>
    </source>
</evidence>
<evidence type="ECO:0000313" key="5">
    <source>
        <dbReference type="Proteomes" id="UP000178991"/>
    </source>
</evidence>
<sequence>MKIPATKPYFSEDDITFITEKFREILHGKSFLSNGQYVAQFEKEFAAFIGTKFAVACNSGTSALELICRALNVSGKEVILPSNTFIATANAILNAGGIPVFADCADNMCLDEGDVIKKITKNTIAIMQVHIGGIVSESTLKLKKICEDRKLYLLEDAAQAHGSSLKNIKAGAFGVAAGFSFFSTKVMTTGEGGMVTTNDETLVEKMKAMREFGKVKQDIYINYHKYMGYNWRMPEVAALMGLRQLAALESFIKRRNEIAMIYDEELKEVLSVKMIKPESESIHNYFKYIIILKNHDRRMVHKELEARGIQPSGYVYELPLHKQPVFPGANDVKLPKTEYLSEHHFCLPIFYSMTDQEVKFVAQSLRDCLGSPYSR</sequence>
<dbReference type="Gene3D" id="3.40.640.10">
    <property type="entry name" value="Type I PLP-dependent aspartate aminotransferase-like (Major domain)"/>
    <property type="match status" value="1"/>
</dbReference>
<dbReference type="CDD" id="cd00616">
    <property type="entry name" value="AHBA_syn"/>
    <property type="match status" value="1"/>
</dbReference>
<dbReference type="Gene3D" id="3.90.1150.10">
    <property type="entry name" value="Aspartate Aminotransferase, domain 1"/>
    <property type="match status" value="1"/>
</dbReference>
<feature type="active site" description="Proton acceptor" evidence="1">
    <location>
        <position position="185"/>
    </location>
</feature>
<organism evidence="4 5">
    <name type="scientific">Candidatus Staskawiczbacteria bacterium RIFCSPHIGHO2_01_FULL_34_27</name>
    <dbReference type="NCBI Taxonomy" id="1802199"/>
    <lineage>
        <taxon>Bacteria</taxon>
        <taxon>Candidatus Staskawicziibacteriota</taxon>
    </lineage>
</organism>
<dbReference type="PIRSF" id="PIRSF000390">
    <property type="entry name" value="PLP_StrS"/>
    <property type="match status" value="1"/>
</dbReference>
<name>A0A1G2HL72_9BACT</name>
<dbReference type="AlphaFoldDB" id="A0A1G2HL72"/>
<comment type="similarity">
    <text evidence="3">Belongs to the DegT/DnrJ/EryC1 family.</text>
</comment>
<dbReference type="InterPro" id="IPR000653">
    <property type="entry name" value="DegT/StrS_aminotransferase"/>
</dbReference>
<protein>
    <recommendedName>
        <fullName evidence="6">Aminotransferase DegT</fullName>
    </recommendedName>
</protein>